<proteinExistence type="inferred from homology"/>
<keyword evidence="8" id="KW-0472">Membrane</keyword>
<dbReference type="GO" id="GO:0006865">
    <property type="term" value="P:amino acid transport"/>
    <property type="evidence" value="ECO:0007669"/>
    <property type="project" value="UniProtKB-KW"/>
</dbReference>
<dbReference type="InterPro" id="IPR003593">
    <property type="entry name" value="AAA+_ATPase"/>
</dbReference>
<dbReference type="AlphaFoldDB" id="A0A2B3LM86"/>
<reference evidence="9 10" key="1">
    <citation type="submission" date="2017-09" db="EMBL/GenBank/DDBJ databases">
        <title>Large-scale bioinformatics analysis of Bacillus genomes uncovers conserved roles of natural products in bacterial physiology.</title>
        <authorList>
            <consortium name="Agbiome Team Llc"/>
            <person name="Bleich R.M."/>
            <person name="Kirk G.J."/>
            <person name="Santa Maria K.C."/>
            <person name="Allen S.E."/>
            <person name="Farag S."/>
            <person name="Shank E.A."/>
            <person name="Bowers A."/>
        </authorList>
    </citation>
    <scope>NUCLEOTIDE SEQUENCE [LARGE SCALE GENOMIC DNA]</scope>
    <source>
        <strain evidence="9 10">AFS003013</strain>
    </source>
</reference>
<dbReference type="GO" id="GO:0005886">
    <property type="term" value="C:plasma membrane"/>
    <property type="evidence" value="ECO:0007669"/>
    <property type="project" value="UniProtKB-ARBA"/>
</dbReference>
<dbReference type="SUPFAM" id="SSF55021">
    <property type="entry name" value="ACT-like"/>
    <property type="match status" value="1"/>
</dbReference>
<keyword evidence="2" id="KW-0813">Transport</keyword>
<dbReference type="FunFam" id="3.40.50.300:FF:000056">
    <property type="entry name" value="Cell division ATP-binding protein FtsE"/>
    <property type="match status" value="1"/>
</dbReference>
<dbReference type="PROSITE" id="PS50893">
    <property type="entry name" value="ABC_TRANSPORTER_2"/>
    <property type="match status" value="1"/>
</dbReference>
<dbReference type="InterPro" id="IPR045865">
    <property type="entry name" value="ACT-like_dom_sf"/>
</dbReference>
<dbReference type="GO" id="GO:0005524">
    <property type="term" value="F:ATP binding"/>
    <property type="evidence" value="ECO:0007669"/>
    <property type="project" value="UniProtKB-KW"/>
</dbReference>
<protein>
    <submittedName>
        <fullName evidence="9">Methionine ABC transporter ATP-binding protein</fullName>
    </submittedName>
</protein>
<gene>
    <name evidence="9" type="ORF">CN497_18135</name>
</gene>
<dbReference type="Gene3D" id="3.40.50.300">
    <property type="entry name" value="P-loop containing nucleotide triphosphate hydrolases"/>
    <property type="match status" value="1"/>
</dbReference>
<dbReference type="InterPro" id="IPR018449">
    <property type="entry name" value="NIL_domain"/>
</dbReference>
<evidence type="ECO:0000313" key="9">
    <source>
        <dbReference type="EMBL" id="PES35714.1"/>
    </source>
</evidence>
<comment type="similarity">
    <text evidence="1">Belongs to the ABC transporter superfamily.</text>
</comment>
<dbReference type="Pfam" id="PF00005">
    <property type="entry name" value="ABC_tran"/>
    <property type="match status" value="1"/>
</dbReference>
<dbReference type="InterPro" id="IPR027417">
    <property type="entry name" value="P-loop_NTPase"/>
</dbReference>
<accession>A0A2B3LM86</accession>
<keyword evidence="3" id="KW-1003">Cell membrane</keyword>
<evidence type="ECO:0000256" key="3">
    <source>
        <dbReference type="ARBA" id="ARBA00022475"/>
    </source>
</evidence>
<dbReference type="PANTHER" id="PTHR43166">
    <property type="entry name" value="AMINO ACID IMPORT ATP-BINDING PROTEIN"/>
    <property type="match status" value="1"/>
</dbReference>
<dbReference type="PANTHER" id="PTHR43166:SF30">
    <property type="entry name" value="METHIONINE IMPORT ATP-BINDING PROTEIN METN"/>
    <property type="match status" value="1"/>
</dbReference>
<dbReference type="GO" id="GO:0016887">
    <property type="term" value="F:ATP hydrolysis activity"/>
    <property type="evidence" value="ECO:0007669"/>
    <property type="project" value="InterPro"/>
</dbReference>
<evidence type="ECO:0000256" key="6">
    <source>
        <dbReference type="ARBA" id="ARBA00022967"/>
    </source>
</evidence>
<dbReference type="RefSeq" id="WP_029324264.1">
    <property type="nucleotide sequence ID" value="NZ_CATKPS010000011.1"/>
</dbReference>
<dbReference type="EMBL" id="NTYW01000020">
    <property type="protein sequence ID" value="PES35714.1"/>
    <property type="molecule type" value="Genomic_DNA"/>
</dbReference>
<dbReference type="InterPro" id="IPR041701">
    <property type="entry name" value="MetN_ABC"/>
</dbReference>
<dbReference type="InterPro" id="IPR050086">
    <property type="entry name" value="MetN_ABC_transporter-like"/>
</dbReference>
<dbReference type="SUPFAM" id="SSF52540">
    <property type="entry name" value="P-loop containing nucleoside triphosphate hydrolases"/>
    <property type="match status" value="1"/>
</dbReference>
<dbReference type="Gene3D" id="3.30.70.260">
    <property type="match status" value="1"/>
</dbReference>
<dbReference type="InterPro" id="IPR003439">
    <property type="entry name" value="ABC_transporter-like_ATP-bd"/>
</dbReference>
<keyword evidence="4" id="KW-0547">Nucleotide-binding</keyword>
<evidence type="ECO:0000256" key="5">
    <source>
        <dbReference type="ARBA" id="ARBA00022840"/>
    </source>
</evidence>
<evidence type="ECO:0000313" key="10">
    <source>
        <dbReference type="Proteomes" id="UP000220341"/>
    </source>
</evidence>
<dbReference type="InterPro" id="IPR017871">
    <property type="entry name" value="ABC_transporter-like_CS"/>
</dbReference>
<evidence type="ECO:0000256" key="8">
    <source>
        <dbReference type="ARBA" id="ARBA00023136"/>
    </source>
</evidence>
<keyword evidence="6" id="KW-1278">Translocase</keyword>
<dbReference type="CDD" id="cd03258">
    <property type="entry name" value="ABC_MetN_methionine_transporter"/>
    <property type="match status" value="1"/>
</dbReference>
<organism evidence="9 10">
    <name type="scientific">Priestia megaterium</name>
    <name type="common">Bacillus megaterium</name>
    <dbReference type="NCBI Taxonomy" id="1404"/>
    <lineage>
        <taxon>Bacteria</taxon>
        <taxon>Bacillati</taxon>
        <taxon>Bacillota</taxon>
        <taxon>Bacilli</taxon>
        <taxon>Bacillales</taxon>
        <taxon>Bacillaceae</taxon>
        <taxon>Priestia</taxon>
    </lineage>
</organism>
<name>A0A2B3LM86_PRIMG</name>
<dbReference type="SMART" id="SM00930">
    <property type="entry name" value="NIL"/>
    <property type="match status" value="1"/>
</dbReference>
<evidence type="ECO:0000256" key="1">
    <source>
        <dbReference type="ARBA" id="ARBA00005417"/>
    </source>
</evidence>
<keyword evidence="5 9" id="KW-0067">ATP-binding</keyword>
<evidence type="ECO:0000256" key="4">
    <source>
        <dbReference type="ARBA" id="ARBA00022741"/>
    </source>
</evidence>
<comment type="caution">
    <text evidence="9">The sequence shown here is derived from an EMBL/GenBank/DDBJ whole genome shotgun (WGS) entry which is preliminary data.</text>
</comment>
<evidence type="ECO:0000256" key="2">
    <source>
        <dbReference type="ARBA" id="ARBA00022448"/>
    </source>
</evidence>
<keyword evidence="7" id="KW-0029">Amino-acid transport</keyword>
<dbReference type="SMART" id="SM00382">
    <property type="entry name" value="AAA"/>
    <property type="match status" value="1"/>
</dbReference>
<dbReference type="Pfam" id="PF09383">
    <property type="entry name" value="NIL"/>
    <property type="match status" value="1"/>
</dbReference>
<dbReference type="PROSITE" id="PS00211">
    <property type="entry name" value="ABC_TRANSPORTER_1"/>
    <property type="match status" value="1"/>
</dbReference>
<evidence type="ECO:0000256" key="7">
    <source>
        <dbReference type="ARBA" id="ARBA00022970"/>
    </source>
</evidence>
<dbReference type="Proteomes" id="UP000220341">
    <property type="component" value="Unassembled WGS sequence"/>
</dbReference>
<sequence length="360" mass="40076">MIKFQRVSKIFESGSKKVEALKDIELTIQKGDIFGVIGLSGAGKSTLLRTINLLEYPTSGEVIVDGENLATLSETELRKNKKRIGMIFQHFNLLNSKTVFENIAMPLILSGKPKKDIKLRVEELLHFVGLEDKAGVYPDHLSGGQKQRVGIARALATNPSILLCDEATSALDPHTTESILKLLKRVNEEYQITIVIITHEMEVIKQICNRVAVMKDGKIIETGNVFDIFSSPRTEIAKNFVQSVVRDDIPQNVYELVQTTNSNQKIFKINFLGSNSGQSVISTLSKRFNVQVNILLGNITELQGIPFGHLIIELIGTQEEIDRAELYALQQNIKIEEVVENVRSKPRVDISGFVGNTVHG</sequence>